<dbReference type="SMART" id="SM00448">
    <property type="entry name" value="REC"/>
    <property type="match status" value="1"/>
</dbReference>
<evidence type="ECO:0000259" key="3">
    <source>
        <dbReference type="PROSITE" id="PS50110"/>
    </source>
</evidence>
<dbReference type="InterPro" id="IPR001789">
    <property type="entry name" value="Sig_transdc_resp-reg_receiver"/>
</dbReference>
<keyword evidence="1 2" id="KW-0597">Phosphoprotein</keyword>
<feature type="modified residue" description="4-aspartylphosphate" evidence="2">
    <location>
        <position position="60"/>
    </location>
</feature>
<gene>
    <name evidence="4" type="ORF">AT746_01405</name>
</gene>
<dbReference type="CDD" id="cd17552">
    <property type="entry name" value="REC_RR468-like"/>
    <property type="match status" value="1"/>
</dbReference>
<sequence length="134" mass="15147">MNHKAVPLKRIMCVEDDEDIRQILEIALQHIGQFEILLCENGERALQQVNNFQPDLIMLDVMMPVMDGPSTLTALREIPGGKEIPVIFMTAKVQPSEIKHYLSLGALDVIAKPFDPMTLPQQIETIWGKALRQD</sequence>
<dbReference type="SUPFAM" id="SSF52172">
    <property type="entry name" value="CheY-like"/>
    <property type="match status" value="1"/>
</dbReference>
<organism evidence="4 5">
    <name type="scientific">Lacimicrobium alkaliphilum</name>
    <dbReference type="NCBI Taxonomy" id="1526571"/>
    <lineage>
        <taxon>Bacteria</taxon>
        <taxon>Pseudomonadati</taxon>
        <taxon>Pseudomonadota</taxon>
        <taxon>Gammaproteobacteria</taxon>
        <taxon>Alteromonadales</taxon>
        <taxon>Alteromonadaceae</taxon>
        <taxon>Lacimicrobium</taxon>
    </lineage>
</organism>
<proteinExistence type="predicted"/>
<dbReference type="InterPro" id="IPR050595">
    <property type="entry name" value="Bact_response_regulator"/>
</dbReference>
<dbReference type="AlphaFoldDB" id="A0A0U2RIN4"/>
<dbReference type="PANTHER" id="PTHR44591:SF3">
    <property type="entry name" value="RESPONSE REGULATORY DOMAIN-CONTAINING PROTEIN"/>
    <property type="match status" value="1"/>
</dbReference>
<dbReference type="Proteomes" id="UP000068447">
    <property type="component" value="Chromosome"/>
</dbReference>
<evidence type="ECO:0000313" key="5">
    <source>
        <dbReference type="Proteomes" id="UP000068447"/>
    </source>
</evidence>
<dbReference type="RefSeq" id="WP_062475422.1">
    <property type="nucleotide sequence ID" value="NZ_CP013650.1"/>
</dbReference>
<evidence type="ECO:0000256" key="2">
    <source>
        <dbReference type="PROSITE-ProRule" id="PRU00169"/>
    </source>
</evidence>
<evidence type="ECO:0000256" key="1">
    <source>
        <dbReference type="ARBA" id="ARBA00022553"/>
    </source>
</evidence>
<dbReference type="PANTHER" id="PTHR44591">
    <property type="entry name" value="STRESS RESPONSE REGULATOR PROTEIN 1"/>
    <property type="match status" value="1"/>
</dbReference>
<name>A0A0U2RIN4_9ALTE</name>
<dbReference type="EMBL" id="CP013650">
    <property type="protein sequence ID" value="ALS97066.1"/>
    <property type="molecule type" value="Genomic_DNA"/>
</dbReference>
<dbReference type="GO" id="GO:0000160">
    <property type="term" value="P:phosphorelay signal transduction system"/>
    <property type="evidence" value="ECO:0007669"/>
    <property type="project" value="InterPro"/>
</dbReference>
<dbReference type="KEGG" id="lal:AT746_01405"/>
<accession>A0A0U2RIN4</accession>
<dbReference type="STRING" id="1526571.AT746_01405"/>
<dbReference type="OrthoDB" id="9800897at2"/>
<reference evidence="4 5" key="1">
    <citation type="submission" date="2015-12" db="EMBL/GenBank/DDBJ databases">
        <title>Complete genome of Lacimicrobium alkaliphilum KCTC 32984.</title>
        <authorList>
            <person name="Kim S.-G."/>
            <person name="Lee Y.-J."/>
        </authorList>
    </citation>
    <scope>NUCLEOTIDE SEQUENCE [LARGE SCALE GENOMIC DNA]</scope>
    <source>
        <strain evidence="4 5">YelD216</strain>
    </source>
</reference>
<dbReference type="PROSITE" id="PS50110">
    <property type="entry name" value="RESPONSE_REGULATORY"/>
    <property type="match status" value="1"/>
</dbReference>
<protein>
    <recommendedName>
        <fullName evidence="3">Response regulatory domain-containing protein</fullName>
    </recommendedName>
</protein>
<keyword evidence="5" id="KW-1185">Reference proteome</keyword>
<dbReference type="InterPro" id="IPR011006">
    <property type="entry name" value="CheY-like_superfamily"/>
</dbReference>
<dbReference type="Pfam" id="PF00072">
    <property type="entry name" value="Response_reg"/>
    <property type="match status" value="1"/>
</dbReference>
<evidence type="ECO:0000313" key="4">
    <source>
        <dbReference type="EMBL" id="ALS97066.1"/>
    </source>
</evidence>
<feature type="domain" description="Response regulatory" evidence="3">
    <location>
        <begin position="10"/>
        <end position="127"/>
    </location>
</feature>
<dbReference type="Gene3D" id="3.40.50.2300">
    <property type="match status" value="1"/>
</dbReference>